<evidence type="ECO:0000256" key="3">
    <source>
        <dbReference type="ARBA" id="ARBA00022801"/>
    </source>
</evidence>
<proteinExistence type="inferred from homology"/>
<keyword evidence="5" id="KW-0732">Signal</keyword>
<evidence type="ECO:0000313" key="7">
    <source>
        <dbReference type="EMBL" id="KAF7671574.1"/>
    </source>
</evidence>
<reference evidence="7" key="2">
    <citation type="submission" date="2020-08" db="EMBL/GenBank/DDBJ databases">
        <title>Draft Genome Sequence of Cumin Blight Pathogen Alternaria burnsii.</title>
        <authorList>
            <person name="Feng Z."/>
        </authorList>
    </citation>
    <scope>NUCLEOTIDE SEQUENCE</scope>
    <source>
        <strain evidence="7">CBS107.38</strain>
    </source>
</reference>
<dbReference type="GO" id="GO:0006508">
    <property type="term" value="P:proteolysis"/>
    <property type="evidence" value="ECO:0007669"/>
    <property type="project" value="UniProtKB-KW"/>
</dbReference>
<evidence type="ECO:0000256" key="4">
    <source>
        <dbReference type="ARBA" id="ARBA00022825"/>
    </source>
</evidence>
<dbReference type="CDD" id="cd03145">
    <property type="entry name" value="GAT1_cyanophycinase"/>
    <property type="match status" value="1"/>
</dbReference>
<name>A0A8H7B2A7_9PLEO</name>
<dbReference type="PANTHER" id="PTHR36175">
    <property type="entry name" value="CYANOPHYCINASE"/>
    <property type="match status" value="1"/>
</dbReference>
<accession>A0A8H7B2A7</accession>
<reference evidence="7" key="1">
    <citation type="submission" date="2020-01" db="EMBL/GenBank/DDBJ databases">
        <authorList>
            <person name="Feng Z.H.Z."/>
        </authorList>
    </citation>
    <scope>NUCLEOTIDE SEQUENCE</scope>
    <source>
        <strain evidence="7">CBS107.38</strain>
    </source>
</reference>
<keyword evidence="4" id="KW-0720">Serine protease</keyword>
<comment type="similarity">
    <text evidence="1">Belongs to the peptidase S51 family.</text>
</comment>
<dbReference type="Pfam" id="PF03992">
    <property type="entry name" value="ABM"/>
    <property type="match status" value="1"/>
</dbReference>
<dbReference type="AlphaFoldDB" id="A0A8H7B2A7"/>
<evidence type="ECO:0000313" key="8">
    <source>
        <dbReference type="Proteomes" id="UP000596902"/>
    </source>
</evidence>
<protein>
    <submittedName>
        <fullName evidence="7">Class i glutamine amidotransferase-like protein</fullName>
    </submittedName>
</protein>
<dbReference type="GO" id="GO:0016740">
    <property type="term" value="F:transferase activity"/>
    <property type="evidence" value="ECO:0007669"/>
    <property type="project" value="UniProtKB-KW"/>
</dbReference>
<evidence type="ECO:0000259" key="6">
    <source>
        <dbReference type="PROSITE" id="PS51725"/>
    </source>
</evidence>
<feature type="signal peptide" evidence="5">
    <location>
        <begin position="1"/>
        <end position="18"/>
    </location>
</feature>
<sequence length="418" mass="45335">MWFTTLFCAAVLTATTIANPIYATNGTNTTYVGPENGHLVIVGGNLQSESIYQRIISLAGGPDASIVVVPTAGGENTYDQNFTTAVAFRKYGANNVTVLHTYDPAVADTDEFIAPLLGAKGIFFGGGRQWRLVDAYAGTKTEVAFQAVLDAGGVISGSSAGASIIGSFLARGDTANNTIMIGDHTVGFGYLKNSAIDQHVLVRNRHFDMFEILNAYPELLGLAIDEDTALVVNKNELEVIGSTYALIYDGGFWSREGSWERPLPPPNARFYFLREGDKYDLGTRAVIEPETRSSGDDITLEQLRVEHYVTMSSPFDVIAIITPKPGKADRVEELLTTAAKAVKANEPGTLRYHIHRQTKGDAPIFVMLETYANKAALETHGKSEDFKKLGKTMKTEDLLAEPMKVLFTKEAGGYASKL</sequence>
<dbReference type="RefSeq" id="XP_038781941.1">
    <property type="nucleotide sequence ID" value="XM_038935433.1"/>
</dbReference>
<keyword evidence="2" id="KW-0645">Protease</keyword>
<evidence type="ECO:0000256" key="2">
    <source>
        <dbReference type="ARBA" id="ARBA00022670"/>
    </source>
</evidence>
<feature type="domain" description="ABM" evidence="6">
    <location>
        <begin position="315"/>
        <end position="407"/>
    </location>
</feature>
<keyword evidence="8" id="KW-1185">Reference proteome</keyword>
<dbReference type="SUPFAM" id="SSF54909">
    <property type="entry name" value="Dimeric alpha+beta barrel"/>
    <property type="match status" value="1"/>
</dbReference>
<dbReference type="InterPro" id="IPR007138">
    <property type="entry name" value="ABM_dom"/>
</dbReference>
<evidence type="ECO:0000256" key="1">
    <source>
        <dbReference type="ARBA" id="ARBA00006534"/>
    </source>
</evidence>
<dbReference type="Gene3D" id="3.30.70.100">
    <property type="match status" value="1"/>
</dbReference>
<feature type="chain" id="PRO_5034609789" evidence="5">
    <location>
        <begin position="19"/>
        <end position="418"/>
    </location>
</feature>
<evidence type="ECO:0000256" key="5">
    <source>
        <dbReference type="SAM" id="SignalP"/>
    </source>
</evidence>
<comment type="caution">
    <text evidence="7">The sequence shown here is derived from an EMBL/GenBank/DDBJ whole genome shotgun (WGS) entry which is preliminary data.</text>
</comment>
<gene>
    <name evidence="7" type="ORF">GT037_010386</name>
</gene>
<dbReference type="SUPFAM" id="SSF52317">
    <property type="entry name" value="Class I glutamine amidotransferase-like"/>
    <property type="match status" value="1"/>
</dbReference>
<dbReference type="EMBL" id="JAAABM010000021">
    <property type="protein sequence ID" value="KAF7671574.1"/>
    <property type="molecule type" value="Genomic_DNA"/>
</dbReference>
<dbReference type="GO" id="GO:0008236">
    <property type="term" value="F:serine-type peptidase activity"/>
    <property type="evidence" value="ECO:0007669"/>
    <property type="project" value="UniProtKB-KW"/>
</dbReference>
<keyword evidence="7" id="KW-0808">Transferase</keyword>
<dbReference type="InterPro" id="IPR011008">
    <property type="entry name" value="Dimeric_a/b-barrel"/>
</dbReference>
<dbReference type="PROSITE" id="PS51725">
    <property type="entry name" value="ABM"/>
    <property type="match status" value="1"/>
</dbReference>
<dbReference type="InterPro" id="IPR005320">
    <property type="entry name" value="Peptidase_S51"/>
</dbReference>
<keyword evidence="3" id="KW-0378">Hydrolase</keyword>
<dbReference type="GeneID" id="62208611"/>
<dbReference type="InterPro" id="IPR029062">
    <property type="entry name" value="Class_I_gatase-like"/>
</dbReference>
<dbReference type="Proteomes" id="UP000596902">
    <property type="component" value="Unassembled WGS sequence"/>
</dbReference>
<dbReference type="Pfam" id="PF03575">
    <property type="entry name" value="Peptidase_S51"/>
    <property type="match status" value="1"/>
</dbReference>
<dbReference type="Gene3D" id="3.40.50.880">
    <property type="match status" value="1"/>
</dbReference>
<keyword evidence="7" id="KW-0315">Glutamine amidotransferase</keyword>
<organism evidence="7 8">
    <name type="scientific">Alternaria burnsii</name>
    <dbReference type="NCBI Taxonomy" id="1187904"/>
    <lineage>
        <taxon>Eukaryota</taxon>
        <taxon>Fungi</taxon>
        <taxon>Dikarya</taxon>
        <taxon>Ascomycota</taxon>
        <taxon>Pezizomycotina</taxon>
        <taxon>Dothideomycetes</taxon>
        <taxon>Pleosporomycetidae</taxon>
        <taxon>Pleosporales</taxon>
        <taxon>Pleosporineae</taxon>
        <taxon>Pleosporaceae</taxon>
        <taxon>Alternaria</taxon>
        <taxon>Alternaria sect. Alternaria</taxon>
    </lineage>
</organism>
<dbReference type="PANTHER" id="PTHR36175:SF1">
    <property type="entry name" value="CYANOPHYCINASE"/>
    <property type="match status" value="1"/>
</dbReference>